<reference evidence="7" key="1">
    <citation type="journal article" date="2020" name="mSystems">
        <title>Genome- and Community-Level Interaction Insights into Carbon Utilization and Element Cycling Functions of Hydrothermarchaeota in Hydrothermal Sediment.</title>
        <authorList>
            <person name="Zhou Z."/>
            <person name="Liu Y."/>
            <person name="Xu W."/>
            <person name="Pan J."/>
            <person name="Luo Z.H."/>
            <person name="Li M."/>
        </authorList>
    </citation>
    <scope>NUCLEOTIDE SEQUENCE [LARGE SCALE GENOMIC DNA]</scope>
    <source>
        <strain evidence="7">SpSt-418</strain>
    </source>
</reference>
<dbReference type="SMART" id="SM00320">
    <property type="entry name" value="WD40"/>
    <property type="match status" value="14"/>
</dbReference>
<keyword evidence="2" id="KW-0677">Repeat</keyword>
<feature type="repeat" description="WD" evidence="3">
    <location>
        <begin position="1129"/>
        <end position="1170"/>
    </location>
</feature>
<feature type="repeat" description="WD" evidence="3">
    <location>
        <begin position="794"/>
        <end position="835"/>
    </location>
</feature>
<evidence type="ECO:0000259" key="6">
    <source>
        <dbReference type="Pfam" id="PF26355"/>
    </source>
</evidence>
<dbReference type="GO" id="GO:0043531">
    <property type="term" value="F:ADP binding"/>
    <property type="evidence" value="ECO:0007669"/>
    <property type="project" value="InterPro"/>
</dbReference>
<proteinExistence type="predicted"/>
<dbReference type="InterPro" id="IPR058651">
    <property type="entry name" value="HTH_VMAP-M9"/>
</dbReference>
<dbReference type="Pfam" id="PF00931">
    <property type="entry name" value="NB-ARC"/>
    <property type="match status" value="1"/>
</dbReference>
<dbReference type="PROSITE" id="PS50082">
    <property type="entry name" value="WD_REPEATS_2"/>
    <property type="match status" value="11"/>
</dbReference>
<dbReference type="InterPro" id="IPR019775">
    <property type="entry name" value="WD40_repeat_CS"/>
</dbReference>
<evidence type="ECO:0000256" key="2">
    <source>
        <dbReference type="ARBA" id="ARBA00022737"/>
    </source>
</evidence>
<feature type="repeat" description="WD" evidence="3">
    <location>
        <begin position="920"/>
        <end position="961"/>
    </location>
</feature>
<protein>
    <recommendedName>
        <fullName evidence="8">NB-ARC domain-containing protein</fullName>
    </recommendedName>
</protein>
<dbReference type="PROSITE" id="PS50294">
    <property type="entry name" value="WD_REPEATS_REGION"/>
    <property type="match status" value="11"/>
</dbReference>
<dbReference type="PRINTS" id="PR00364">
    <property type="entry name" value="DISEASERSIST"/>
</dbReference>
<feature type="domain" description="IFT140 first beta-propeller" evidence="5">
    <location>
        <begin position="736"/>
        <end position="826"/>
    </location>
</feature>
<dbReference type="InterPro" id="IPR036322">
    <property type="entry name" value="WD40_repeat_dom_sf"/>
</dbReference>
<evidence type="ECO:0000259" key="4">
    <source>
        <dbReference type="Pfam" id="PF00931"/>
    </source>
</evidence>
<organism evidence="7">
    <name type="scientific">Oscillatoriales cyanobacterium SpSt-418</name>
    <dbReference type="NCBI Taxonomy" id="2282169"/>
    <lineage>
        <taxon>Bacteria</taxon>
        <taxon>Bacillati</taxon>
        <taxon>Cyanobacteriota</taxon>
        <taxon>Cyanophyceae</taxon>
        <taxon>Oscillatoriophycideae</taxon>
        <taxon>Oscillatoriales</taxon>
    </lineage>
</organism>
<feature type="domain" description="NB-ARC" evidence="4">
    <location>
        <begin position="132"/>
        <end position="243"/>
    </location>
</feature>
<dbReference type="PANTHER" id="PTHR19848">
    <property type="entry name" value="WD40 REPEAT PROTEIN"/>
    <property type="match status" value="1"/>
</dbReference>
<dbReference type="Gene3D" id="3.40.50.300">
    <property type="entry name" value="P-loop containing nucleotide triphosphate hydrolases"/>
    <property type="match status" value="1"/>
</dbReference>
<dbReference type="Pfam" id="PF00400">
    <property type="entry name" value="WD40"/>
    <property type="match status" value="10"/>
</dbReference>
<feature type="repeat" description="WD" evidence="3">
    <location>
        <begin position="1046"/>
        <end position="1078"/>
    </location>
</feature>
<evidence type="ECO:0000259" key="5">
    <source>
        <dbReference type="Pfam" id="PF23383"/>
    </source>
</evidence>
<dbReference type="Pfam" id="PF23383">
    <property type="entry name" value="Beta-prop_IFT140_1st"/>
    <property type="match status" value="1"/>
</dbReference>
<dbReference type="SUPFAM" id="SSF50978">
    <property type="entry name" value="WD40 repeat-like"/>
    <property type="match status" value="2"/>
</dbReference>
<accession>A0A7C3PG75</accession>
<dbReference type="Pfam" id="PF26355">
    <property type="entry name" value="HTH_VMAP-M9"/>
    <property type="match status" value="1"/>
</dbReference>
<gene>
    <name evidence="7" type="ORF">ENR64_17465</name>
</gene>
<feature type="repeat" description="WD" evidence="3">
    <location>
        <begin position="1087"/>
        <end position="1128"/>
    </location>
</feature>
<dbReference type="PANTHER" id="PTHR19848:SF8">
    <property type="entry name" value="F-BOX AND WD REPEAT DOMAIN CONTAINING 7"/>
    <property type="match status" value="1"/>
</dbReference>
<dbReference type="InterPro" id="IPR056154">
    <property type="entry name" value="Beta-prop_IFT140_1st"/>
</dbReference>
<evidence type="ECO:0008006" key="8">
    <source>
        <dbReference type="Google" id="ProtNLM"/>
    </source>
</evidence>
<dbReference type="InterPro" id="IPR020472">
    <property type="entry name" value="WD40_PAC1"/>
</dbReference>
<dbReference type="InterPro" id="IPR001680">
    <property type="entry name" value="WD40_rpt"/>
</dbReference>
<evidence type="ECO:0000313" key="7">
    <source>
        <dbReference type="EMBL" id="HFM99513.1"/>
    </source>
</evidence>
<dbReference type="InterPro" id="IPR002182">
    <property type="entry name" value="NB-ARC"/>
</dbReference>
<dbReference type="PRINTS" id="PR00320">
    <property type="entry name" value="GPROTEINBRPT"/>
</dbReference>
<dbReference type="EMBL" id="DSRU01000252">
    <property type="protein sequence ID" value="HFM99513.1"/>
    <property type="molecule type" value="Genomic_DNA"/>
</dbReference>
<feature type="repeat" description="WD" evidence="3">
    <location>
        <begin position="878"/>
        <end position="919"/>
    </location>
</feature>
<dbReference type="AlphaFoldDB" id="A0A7C3PG75"/>
<feature type="repeat" description="WD" evidence="3">
    <location>
        <begin position="627"/>
        <end position="668"/>
    </location>
</feature>
<feature type="repeat" description="WD" evidence="3">
    <location>
        <begin position="962"/>
        <end position="1003"/>
    </location>
</feature>
<evidence type="ECO:0000256" key="1">
    <source>
        <dbReference type="ARBA" id="ARBA00022574"/>
    </source>
</evidence>
<name>A0A7C3PG75_9CYAN</name>
<dbReference type="InterPro" id="IPR015943">
    <property type="entry name" value="WD40/YVTN_repeat-like_dom_sf"/>
</dbReference>
<dbReference type="Gene3D" id="2.130.10.10">
    <property type="entry name" value="YVTN repeat-like/Quinoprotein amine dehydrogenase"/>
    <property type="match status" value="6"/>
</dbReference>
<feature type="repeat" description="WD" evidence="3">
    <location>
        <begin position="836"/>
        <end position="877"/>
    </location>
</feature>
<feature type="domain" description="vWA-MoxR associated protein N-terminal HTH" evidence="6">
    <location>
        <begin position="2"/>
        <end position="85"/>
    </location>
</feature>
<dbReference type="SUPFAM" id="SSF52540">
    <property type="entry name" value="P-loop containing nucleoside triphosphate hydrolases"/>
    <property type="match status" value="1"/>
</dbReference>
<dbReference type="PROSITE" id="PS00678">
    <property type="entry name" value="WD_REPEATS_1"/>
    <property type="match status" value="2"/>
</dbReference>
<dbReference type="InterPro" id="IPR027417">
    <property type="entry name" value="P-loop_NTPase"/>
</dbReference>
<dbReference type="CDD" id="cd00200">
    <property type="entry name" value="WD40"/>
    <property type="match status" value="2"/>
</dbReference>
<feature type="repeat" description="WD" evidence="3">
    <location>
        <begin position="1004"/>
        <end position="1045"/>
    </location>
</feature>
<evidence type="ECO:0000256" key="3">
    <source>
        <dbReference type="PROSITE-ProRule" id="PRU00221"/>
    </source>
</evidence>
<sequence>MILKEAIAIINRAMQSRLGRQMSDIETVLLEGAWQGKTYTQIADEAGYSVNYLTTDIGPKYWKSLSLALGESVTKKNFKAAIERYQNESFQTVQTSALSDLQPLTSNNIFTDWGEAPDVSQFYGRREEQTIVRQWIEKEQCRLIAVLGMGGIGKTSLSVKVAKDLATSSEVSAGLDNGTRTTQISAPPFERLIWRSLRNAPPLSLILEDLILILSDQQNSKADMSQLLSWLRQRRCLIILDNVETILKAGDRAGFYRSGYEEYGSFFNLIGGTSHQSCLLLTSREKPGELAVLEGQDGAVRSLQLSGSVEAARALLQSKGLVGTSEQQQALCDRYSYNPLALKIVATTIHDVFGGEIGAFLVQDTIIFNSIRRLLDEQFGRLSESEQSIMNWLAINREWTTIVDLETDLIPTIPRSQLIEALESLKWRGLIERQLTHTRLAAYTQQPVVMEYVSDRLIEQLSQELISAELDWINRYPTLKTTVKDYIGSSQLELILMPVAELFREQFPSPTMVRSQILYLLERIRQSPSLQAGYSTGNVINLGVNLLCDLSSFDFSRLTIRHADLCRTPLKGVNFSHVHFVQTRFKQTFGSLFAGSFSQDGQHLLVGDSSGDLRIWSIPDLNPIMTLRGHRSFIWAIALSPDRKHIATSSEDGTVTIWDSATGQQLHTIAIGNGAVQSIAWSSRNILASGCNDFMVKLWQPLTGECLQTLAGHQDAVNTVSWSRSGDRLASAGNDGCIKIWNGSTGHCIHTLAEQHSPIRSLAWHPVQPLLASSNERGEIKILDGQTGNNERTLQGHTHPIWSIAWDPTGTQLVSSSHDGTVRLWNPQTGECLRIFRGHLNWVWFAVFHPTQPILASGGHDGMLRLWAIQTGRCLKALTGHQSTMRSLAWQPGGAVLAAGCDDTVIRLWTVQASPQFQSLAGHTNAIADLVWSPDGKRLASASHDYTVRIWDSTTGHCLHTLQEHTNWVWSVTWHPTQALLASGSVDQTIQLWNADTGMLLQTLQGHTSWVLSVAWHPSGTLLASSSADATIRLWDIDSGECCQVIHGHQHWIQAIAWSSDGANLASASYDGTARIWSGTDFTCLHVLPHPNVVYAVAWSPDQSYLATACYDAIVRLWCPKTGTCLKQFEGHSHQLNDLTVSPDGGYLTSSSEDGTVRLWAVASGECTYIWSSDRPYDGMNLTGVTGITEAQRATLEALGAIESSQTMAGIAIAKALTPVPNKPAP</sequence>
<comment type="caution">
    <text evidence="7">The sequence shown here is derived from an EMBL/GenBank/DDBJ whole genome shotgun (WGS) entry which is preliminary data.</text>
</comment>
<keyword evidence="1 3" id="KW-0853">WD repeat</keyword>
<feature type="repeat" description="WD" evidence="3">
    <location>
        <begin position="710"/>
        <end position="751"/>
    </location>
</feature>